<name>A0A0F9ATZ1_9ZZZZ</name>
<dbReference type="EMBL" id="LAZR01041013">
    <property type="protein sequence ID" value="KKL13059.1"/>
    <property type="molecule type" value="Genomic_DNA"/>
</dbReference>
<proteinExistence type="predicted"/>
<dbReference type="AlphaFoldDB" id="A0A0F9ATZ1"/>
<dbReference type="InterPro" id="IPR057895">
    <property type="entry name" value="Mom"/>
</dbReference>
<accession>A0A0F9ATZ1</accession>
<organism evidence="1">
    <name type="scientific">marine sediment metagenome</name>
    <dbReference type="NCBI Taxonomy" id="412755"/>
    <lineage>
        <taxon>unclassified sequences</taxon>
        <taxon>metagenomes</taxon>
        <taxon>ecological metagenomes</taxon>
    </lineage>
</organism>
<sequence length="108" mass="12673">MALEGWGVEPISFQTAKPFIVDWHYSHKVKGLIVQYCFGLFRPRPEFFDIPELVGAMIYSLPMMDRVRKKYNPQNPNRCLELARLCCIDDTPKNAESFFISRTLKWLT</sequence>
<feature type="non-terminal residue" evidence="1">
    <location>
        <position position="108"/>
    </location>
</feature>
<dbReference type="Pfam" id="PF25680">
    <property type="entry name" value="Mom"/>
    <property type="match status" value="1"/>
</dbReference>
<protein>
    <submittedName>
        <fullName evidence="1">Uncharacterized protein</fullName>
    </submittedName>
</protein>
<evidence type="ECO:0000313" key="1">
    <source>
        <dbReference type="EMBL" id="KKL13059.1"/>
    </source>
</evidence>
<comment type="caution">
    <text evidence="1">The sequence shown here is derived from an EMBL/GenBank/DDBJ whole genome shotgun (WGS) entry which is preliminary data.</text>
</comment>
<reference evidence="1" key="1">
    <citation type="journal article" date="2015" name="Nature">
        <title>Complex archaea that bridge the gap between prokaryotes and eukaryotes.</title>
        <authorList>
            <person name="Spang A."/>
            <person name="Saw J.H."/>
            <person name="Jorgensen S.L."/>
            <person name="Zaremba-Niedzwiedzka K."/>
            <person name="Martijn J."/>
            <person name="Lind A.E."/>
            <person name="van Eijk R."/>
            <person name="Schleper C."/>
            <person name="Guy L."/>
            <person name="Ettema T.J."/>
        </authorList>
    </citation>
    <scope>NUCLEOTIDE SEQUENCE</scope>
</reference>
<gene>
    <name evidence="1" type="ORF">LCGC14_2529570</name>
</gene>